<dbReference type="PANTHER" id="PTHR33596">
    <property type="entry name" value="COLD-REGULATED 413 PLASMA MEMBRANE PROTEIN 2"/>
    <property type="match status" value="1"/>
</dbReference>
<gene>
    <name evidence="7" type="ORF">LSAT_V11C400224680</name>
</gene>
<evidence type="ECO:0000256" key="3">
    <source>
        <dbReference type="ARBA" id="ARBA00022692"/>
    </source>
</evidence>
<evidence type="ECO:0000313" key="7">
    <source>
        <dbReference type="EMBL" id="KAJ0214437.1"/>
    </source>
</evidence>
<dbReference type="Proteomes" id="UP000235145">
    <property type="component" value="Unassembled WGS sequence"/>
</dbReference>
<accession>A0A9R1W0S2</accession>
<feature type="transmembrane region" description="Helical" evidence="6">
    <location>
        <begin position="88"/>
        <end position="121"/>
    </location>
</feature>
<evidence type="ECO:0000256" key="2">
    <source>
        <dbReference type="ARBA" id="ARBA00005852"/>
    </source>
</evidence>
<dbReference type="EMBL" id="NBSK02000004">
    <property type="protein sequence ID" value="KAJ0214437.1"/>
    <property type="molecule type" value="Genomic_DNA"/>
</dbReference>
<keyword evidence="4 6" id="KW-1133">Transmembrane helix</keyword>
<keyword evidence="5 6" id="KW-0472">Membrane</keyword>
<proteinExistence type="inferred from homology"/>
<organism evidence="7 8">
    <name type="scientific">Lactuca sativa</name>
    <name type="common">Garden lettuce</name>
    <dbReference type="NCBI Taxonomy" id="4236"/>
    <lineage>
        <taxon>Eukaryota</taxon>
        <taxon>Viridiplantae</taxon>
        <taxon>Streptophyta</taxon>
        <taxon>Embryophyta</taxon>
        <taxon>Tracheophyta</taxon>
        <taxon>Spermatophyta</taxon>
        <taxon>Magnoliopsida</taxon>
        <taxon>eudicotyledons</taxon>
        <taxon>Gunneridae</taxon>
        <taxon>Pentapetalae</taxon>
        <taxon>asterids</taxon>
        <taxon>campanulids</taxon>
        <taxon>Asterales</taxon>
        <taxon>Asteraceae</taxon>
        <taxon>Cichorioideae</taxon>
        <taxon>Cichorieae</taxon>
        <taxon>Lactucinae</taxon>
        <taxon>Lactuca</taxon>
    </lineage>
</organism>
<sequence>MSVFVDTGSNKLEIKHANITVSTLHILQSSSIVIPLLKGTIWVVGRIHCSCIKAVLPTSFPSSYNLGNLYVFLDWVIGADWLEMPGSLILLLIVAPGLFAHAFRGSWVGVAICLLIGCYLLQEHIRASGGFRNSFMQSHGISNTIVMLETSNSEINRLSHANSKQTRRIDR</sequence>
<comment type="caution">
    <text evidence="7">The sequence shown here is derived from an EMBL/GenBank/DDBJ whole genome shotgun (WGS) entry which is preliminary data.</text>
</comment>
<dbReference type="GO" id="GO:0016020">
    <property type="term" value="C:membrane"/>
    <property type="evidence" value="ECO:0007669"/>
    <property type="project" value="UniProtKB-SubCell"/>
</dbReference>
<dbReference type="Pfam" id="PF05562">
    <property type="entry name" value="WCOR413"/>
    <property type="match status" value="1"/>
</dbReference>
<dbReference type="AlphaFoldDB" id="A0A9R1W0S2"/>
<comment type="similarity">
    <text evidence="2">Belongs to the Cold-regulated 413 protein family.</text>
</comment>
<keyword evidence="3 6" id="KW-0812">Transmembrane</keyword>
<comment type="subcellular location">
    <subcellularLocation>
        <location evidence="1">Membrane</location>
        <topology evidence="1">Multi-pass membrane protein</topology>
    </subcellularLocation>
</comment>
<evidence type="ECO:0000256" key="6">
    <source>
        <dbReference type="SAM" id="Phobius"/>
    </source>
</evidence>
<evidence type="ECO:0000256" key="5">
    <source>
        <dbReference type="ARBA" id="ARBA00023136"/>
    </source>
</evidence>
<protein>
    <submittedName>
        <fullName evidence="7">Uncharacterized protein</fullName>
    </submittedName>
</protein>
<dbReference type="InterPro" id="IPR008892">
    <property type="entry name" value="COR413"/>
</dbReference>
<evidence type="ECO:0000256" key="4">
    <source>
        <dbReference type="ARBA" id="ARBA00022989"/>
    </source>
</evidence>
<evidence type="ECO:0000313" key="8">
    <source>
        <dbReference type="Proteomes" id="UP000235145"/>
    </source>
</evidence>
<name>A0A9R1W0S2_LACSA</name>
<keyword evidence="8" id="KW-1185">Reference proteome</keyword>
<reference evidence="7 8" key="1">
    <citation type="journal article" date="2017" name="Nat. Commun.">
        <title>Genome assembly with in vitro proximity ligation data and whole-genome triplication in lettuce.</title>
        <authorList>
            <person name="Reyes-Chin-Wo S."/>
            <person name="Wang Z."/>
            <person name="Yang X."/>
            <person name="Kozik A."/>
            <person name="Arikit S."/>
            <person name="Song C."/>
            <person name="Xia L."/>
            <person name="Froenicke L."/>
            <person name="Lavelle D.O."/>
            <person name="Truco M.J."/>
            <person name="Xia R."/>
            <person name="Zhu S."/>
            <person name="Xu C."/>
            <person name="Xu H."/>
            <person name="Xu X."/>
            <person name="Cox K."/>
            <person name="Korf I."/>
            <person name="Meyers B.C."/>
            <person name="Michelmore R.W."/>
        </authorList>
    </citation>
    <scope>NUCLEOTIDE SEQUENCE [LARGE SCALE GENOMIC DNA]</scope>
    <source>
        <strain evidence="8">cv. Salinas</strain>
        <tissue evidence="7">Seedlings</tissue>
    </source>
</reference>
<evidence type="ECO:0000256" key="1">
    <source>
        <dbReference type="ARBA" id="ARBA00004141"/>
    </source>
</evidence>
<dbReference type="PANTHER" id="PTHR33596:SF23">
    <property type="entry name" value="COLD-REGULATED 413 PLASMA MEMBRANE PROTEIN 2"/>
    <property type="match status" value="1"/>
</dbReference>